<evidence type="ECO:0000313" key="6">
    <source>
        <dbReference type="EMBL" id="PKI69861.1"/>
    </source>
</evidence>
<feature type="region of interest" description="Disordered" evidence="5">
    <location>
        <begin position="45"/>
        <end position="71"/>
    </location>
</feature>
<dbReference type="Proteomes" id="UP000233551">
    <property type="component" value="Unassembled WGS sequence"/>
</dbReference>
<keyword evidence="7" id="KW-1185">Reference proteome</keyword>
<evidence type="ECO:0000256" key="5">
    <source>
        <dbReference type="SAM" id="MobiDB-lite"/>
    </source>
</evidence>
<dbReference type="GO" id="GO:0005634">
    <property type="term" value="C:nucleus"/>
    <property type="evidence" value="ECO:0007669"/>
    <property type="project" value="UniProtKB-SubCell"/>
</dbReference>
<dbReference type="EMBL" id="PGOL01000479">
    <property type="protein sequence ID" value="PKI69861.1"/>
    <property type="molecule type" value="Genomic_DNA"/>
</dbReference>
<keyword evidence="4" id="KW-0539">Nucleus</keyword>
<organism evidence="6 7">
    <name type="scientific">Punica granatum</name>
    <name type="common">Pomegranate</name>
    <dbReference type="NCBI Taxonomy" id="22663"/>
    <lineage>
        <taxon>Eukaryota</taxon>
        <taxon>Viridiplantae</taxon>
        <taxon>Streptophyta</taxon>
        <taxon>Embryophyta</taxon>
        <taxon>Tracheophyta</taxon>
        <taxon>Spermatophyta</taxon>
        <taxon>Magnoliopsida</taxon>
        <taxon>eudicotyledons</taxon>
        <taxon>Gunneridae</taxon>
        <taxon>Pentapetalae</taxon>
        <taxon>rosids</taxon>
        <taxon>malvids</taxon>
        <taxon>Myrtales</taxon>
        <taxon>Lythraceae</taxon>
        <taxon>Punica</taxon>
    </lineage>
</organism>
<dbReference type="PANTHER" id="PTHR31003">
    <property type="entry name" value="MYB FAMILY TRANSCRIPTION FACTOR"/>
    <property type="match status" value="1"/>
</dbReference>
<dbReference type="SUPFAM" id="SSF46689">
    <property type="entry name" value="Homeodomain-like"/>
    <property type="match status" value="1"/>
</dbReference>
<proteinExistence type="predicted"/>
<evidence type="ECO:0008006" key="8">
    <source>
        <dbReference type="Google" id="ProtNLM"/>
    </source>
</evidence>
<dbReference type="NCBIfam" id="TIGR01557">
    <property type="entry name" value="myb_SHAQKYF"/>
    <property type="match status" value="1"/>
</dbReference>
<dbReference type="GO" id="GO:0003677">
    <property type="term" value="F:DNA binding"/>
    <property type="evidence" value="ECO:0007669"/>
    <property type="project" value="UniProtKB-KW"/>
</dbReference>
<evidence type="ECO:0000313" key="7">
    <source>
        <dbReference type="Proteomes" id="UP000233551"/>
    </source>
</evidence>
<evidence type="ECO:0000256" key="1">
    <source>
        <dbReference type="ARBA" id="ARBA00004123"/>
    </source>
</evidence>
<dbReference type="AlphaFoldDB" id="A0A2I0KMZ8"/>
<name>A0A2I0KMZ8_PUNGR</name>
<reference evidence="6 7" key="1">
    <citation type="submission" date="2017-11" db="EMBL/GenBank/DDBJ databases">
        <title>De-novo sequencing of pomegranate (Punica granatum L.) genome.</title>
        <authorList>
            <person name="Akparov Z."/>
            <person name="Amiraslanov A."/>
            <person name="Hajiyeva S."/>
            <person name="Abbasov M."/>
            <person name="Kaur K."/>
            <person name="Hamwieh A."/>
            <person name="Solovyev V."/>
            <person name="Salamov A."/>
            <person name="Braich B."/>
            <person name="Kosarev P."/>
            <person name="Mahmoud A."/>
            <person name="Hajiyev E."/>
            <person name="Babayeva S."/>
            <person name="Izzatullayeva V."/>
            <person name="Mammadov A."/>
            <person name="Mammadov A."/>
            <person name="Sharifova S."/>
            <person name="Ojaghi J."/>
            <person name="Eynullazada K."/>
            <person name="Bayramov B."/>
            <person name="Abdulazimova A."/>
            <person name="Shahmuradov I."/>
        </authorList>
    </citation>
    <scope>NUCLEOTIDE SEQUENCE [LARGE SCALE GENOMIC DNA]</scope>
    <source>
        <strain evidence="7">cv. AG2017</strain>
        <tissue evidence="6">Leaf</tissue>
    </source>
</reference>
<evidence type="ECO:0000256" key="3">
    <source>
        <dbReference type="ARBA" id="ARBA00023163"/>
    </source>
</evidence>
<evidence type="ECO:0000256" key="4">
    <source>
        <dbReference type="ARBA" id="ARBA00023242"/>
    </source>
</evidence>
<evidence type="ECO:0000256" key="2">
    <source>
        <dbReference type="ARBA" id="ARBA00023015"/>
    </source>
</evidence>
<sequence>MLALVYLGMGLGLTPYALRARRSQLKPRAEDSFCVGWVLWVSSEGQQGPAPNRTTAATGHRPTGPRRSTGGIGPLSSVSCSWKPWIYLEGPKATPKHILETIKVDGLTCEQVKSHLQKFRLHQEEELHFLRIALGSGFLFWCALGPCCSGLPSFFNCTGGTLCLNKSTVFSGAVGRLNKFE</sequence>
<keyword evidence="2" id="KW-0805">Transcription regulation</keyword>
<dbReference type="Gene3D" id="1.10.10.60">
    <property type="entry name" value="Homeodomain-like"/>
    <property type="match status" value="1"/>
</dbReference>
<protein>
    <recommendedName>
        <fullName evidence="8">HTH myb-type domain-containing protein</fullName>
    </recommendedName>
</protein>
<dbReference type="InterPro" id="IPR044787">
    <property type="entry name" value="HHO5-like"/>
</dbReference>
<dbReference type="STRING" id="22663.A0A2I0KMZ8"/>
<keyword evidence="3" id="KW-0804">Transcription</keyword>
<gene>
    <name evidence="6" type="ORF">CRG98_009736</name>
</gene>
<dbReference type="InterPro" id="IPR006447">
    <property type="entry name" value="Myb_dom_plants"/>
</dbReference>
<dbReference type="PANTHER" id="PTHR31003:SF19">
    <property type="entry name" value="MYB FAMILY TRANSCRIPTION FACTOR EFM"/>
    <property type="match status" value="1"/>
</dbReference>
<comment type="caution">
    <text evidence="6">The sequence shown here is derived from an EMBL/GenBank/DDBJ whole genome shotgun (WGS) entry which is preliminary data.</text>
</comment>
<comment type="subcellular location">
    <subcellularLocation>
        <location evidence="1">Nucleus</location>
    </subcellularLocation>
</comment>
<dbReference type="GO" id="GO:0003700">
    <property type="term" value="F:DNA-binding transcription factor activity"/>
    <property type="evidence" value="ECO:0007669"/>
    <property type="project" value="InterPro"/>
</dbReference>
<dbReference type="InterPro" id="IPR009057">
    <property type="entry name" value="Homeodomain-like_sf"/>
</dbReference>
<accession>A0A2I0KMZ8</accession>